<gene>
    <name evidence="2" type="ORF">FIBSPDRAFT_887962</name>
</gene>
<proteinExistence type="predicted"/>
<dbReference type="Proteomes" id="UP000076532">
    <property type="component" value="Unassembled WGS sequence"/>
</dbReference>
<evidence type="ECO:0000256" key="1">
    <source>
        <dbReference type="SAM" id="MobiDB-lite"/>
    </source>
</evidence>
<feature type="region of interest" description="Disordered" evidence="1">
    <location>
        <begin position="71"/>
        <end position="93"/>
    </location>
</feature>
<sequence>MRIVHARLPTRAHPPAPTVPAHLHTLHAPSYTHRAADLRPSRLRVSHMLAYAHRTHQLTCIAHARLRSSCTPTCTHSTRPPTPTARAYARRTRPSTRIAPTCITHARLRASRTLAYQLVHAHLHPQRLPTYAHSSRLRTSRPPIYAHHTRSPTRIAPARLRVSHTLARLHSSCTPTCTHSTRPPTPTARAYARRTRPSTRIAPTCITHARLRASRPPAYVYRTSSLAYTARARPPAPTAPVHLTVLEQGVDGGRHHTCSSAGTAQYWR</sequence>
<feature type="region of interest" description="Disordered" evidence="1">
    <location>
        <begin position="173"/>
        <end position="196"/>
    </location>
</feature>
<keyword evidence="3" id="KW-1185">Reference proteome</keyword>
<dbReference type="EMBL" id="KV417519">
    <property type="protein sequence ID" value="KZP25727.1"/>
    <property type="molecule type" value="Genomic_DNA"/>
</dbReference>
<protein>
    <submittedName>
        <fullName evidence="2">Uncharacterized protein</fullName>
    </submittedName>
</protein>
<dbReference type="AlphaFoldDB" id="A0A166P5B5"/>
<accession>A0A166P5B5</accession>
<reference evidence="2 3" key="1">
    <citation type="journal article" date="2016" name="Mol. Biol. Evol.">
        <title>Comparative Genomics of Early-Diverging Mushroom-Forming Fungi Provides Insights into the Origins of Lignocellulose Decay Capabilities.</title>
        <authorList>
            <person name="Nagy L.G."/>
            <person name="Riley R."/>
            <person name="Tritt A."/>
            <person name="Adam C."/>
            <person name="Daum C."/>
            <person name="Floudas D."/>
            <person name="Sun H."/>
            <person name="Yadav J.S."/>
            <person name="Pangilinan J."/>
            <person name="Larsson K.H."/>
            <person name="Matsuura K."/>
            <person name="Barry K."/>
            <person name="Labutti K."/>
            <person name="Kuo R."/>
            <person name="Ohm R.A."/>
            <person name="Bhattacharya S.S."/>
            <person name="Shirouzu T."/>
            <person name="Yoshinaga Y."/>
            <person name="Martin F.M."/>
            <person name="Grigoriev I.V."/>
            <person name="Hibbett D.S."/>
        </authorList>
    </citation>
    <scope>NUCLEOTIDE SEQUENCE [LARGE SCALE GENOMIC DNA]</scope>
    <source>
        <strain evidence="2 3">CBS 109695</strain>
    </source>
</reference>
<feature type="compositionally biased region" description="Low complexity" evidence="1">
    <location>
        <begin position="75"/>
        <end position="87"/>
    </location>
</feature>
<name>A0A166P5B5_9AGAM</name>
<evidence type="ECO:0000313" key="3">
    <source>
        <dbReference type="Proteomes" id="UP000076532"/>
    </source>
</evidence>
<feature type="compositionally biased region" description="Low complexity" evidence="1">
    <location>
        <begin position="173"/>
        <end position="190"/>
    </location>
</feature>
<organism evidence="2 3">
    <name type="scientific">Athelia psychrophila</name>
    <dbReference type="NCBI Taxonomy" id="1759441"/>
    <lineage>
        <taxon>Eukaryota</taxon>
        <taxon>Fungi</taxon>
        <taxon>Dikarya</taxon>
        <taxon>Basidiomycota</taxon>
        <taxon>Agaricomycotina</taxon>
        <taxon>Agaricomycetes</taxon>
        <taxon>Agaricomycetidae</taxon>
        <taxon>Atheliales</taxon>
        <taxon>Atheliaceae</taxon>
        <taxon>Athelia</taxon>
    </lineage>
</organism>
<evidence type="ECO:0000313" key="2">
    <source>
        <dbReference type="EMBL" id="KZP25727.1"/>
    </source>
</evidence>